<dbReference type="SMART" id="SM00034">
    <property type="entry name" value="CLECT"/>
    <property type="match status" value="1"/>
</dbReference>
<keyword evidence="2" id="KW-0964">Secreted</keyword>
<sequence length="168" mass="18321">MVMTHSFPGMLLACLLLTGLAHGEAGPAAAAASVRRSCPEGSKAFGSYCYGLFSIAQTWDNAEMDCQSQNSGHLVSLMNEAEASFVASLVTENGVSKNPVWIGLYDPNKNRRWKWTSNALFTYQAWAASAPSNSNPGYCVTLTSETGFKNWKDQSCTSKNYYICKFKS</sequence>
<organism evidence="7 8">
    <name type="scientific">Phascolarctos cinereus</name>
    <name type="common">Koala</name>
    <dbReference type="NCBI Taxonomy" id="38626"/>
    <lineage>
        <taxon>Eukaryota</taxon>
        <taxon>Metazoa</taxon>
        <taxon>Chordata</taxon>
        <taxon>Craniata</taxon>
        <taxon>Vertebrata</taxon>
        <taxon>Euteleostomi</taxon>
        <taxon>Mammalia</taxon>
        <taxon>Metatheria</taxon>
        <taxon>Diprotodontia</taxon>
        <taxon>Phascolarctidae</taxon>
        <taxon>Phascolarctos</taxon>
    </lineage>
</organism>
<dbReference type="InterPro" id="IPR016187">
    <property type="entry name" value="CTDL_fold"/>
</dbReference>
<reference evidence="8" key="1">
    <citation type="submission" date="2025-08" db="UniProtKB">
        <authorList>
            <consortium name="RefSeq"/>
        </authorList>
    </citation>
    <scope>IDENTIFICATION</scope>
    <source>
        <tissue evidence="8">Spleen</tissue>
    </source>
</reference>
<proteinExistence type="predicted"/>
<protein>
    <submittedName>
        <fullName evidence="8">Lithostathine-1-like</fullName>
    </submittedName>
</protein>
<keyword evidence="3" id="KW-0430">Lectin</keyword>
<keyword evidence="4" id="KW-1015">Disulfide bond</keyword>
<accession>A0A6P5LLR1</accession>
<evidence type="ECO:0000256" key="2">
    <source>
        <dbReference type="ARBA" id="ARBA00022525"/>
    </source>
</evidence>
<gene>
    <name evidence="8" type="primary">LOC110218408</name>
</gene>
<dbReference type="KEGG" id="pcw:110218408"/>
<dbReference type="InterPro" id="IPR016186">
    <property type="entry name" value="C-type_lectin-like/link_sf"/>
</dbReference>
<dbReference type="PANTHER" id="PTHR22803">
    <property type="entry name" value="MANNOSE, PHOSPHOLIPASE, LECTIN RECEPTOR RELATED"/>
    <property type="match status" value="1"/>
</dbReference>
<keyword evidence="5" id="KW-0732">Signal</keyword>
<evidence type="ECO:0000256" key="4">
    <source>
        <dbReference type="ARBA" id="ARBA00023157"/>
    </source>
</evidence>
<dbReference type="Gene3D" id="3.10.100.10">
    <property type="entry name" value="Mannose-Binding Protein A, subunit A"/>
    <property type="match status" value="1"/>
</dbReference>
<feature type="domain" description="C-type lectin" evidence="6">
    <location>
        <begin position="45"/>
        <end position="165"/>
    </location>
</feature>
<evidence type="ECO:0000313" key="7">
    <source>
        <dbReference type="Proteomes" id="UP000515140"/>
    </source>
</evidence>
<dbReference type="FunFam" id="3.10.100.10:FF:000015">
    <property type="entry name" value="C-type lectin Cal"/>
    <property type="match status" value="1"/>
</dbReference>
<dbReference type="InterPro" id="IPR018378">
    <property type="entry name" value="C-type_lectin_CS"/>
</dbReference>
<dbReference type="Pfam" id="PF00059">
    <property type="entry name" value="Lectin_C"/>
    <property type="match status" value="1"/>
</dbReference>
<dbReference type="Proteomes" id="UP000515140">
    <property type="component" value="Unplaced"/>
</dbReference>
<dbReference type="PRINTS" id="PR01504">
    <property type="entry name" value="PNCREATITSAP"/>
</dbReference>
<name>A0A6P5LLR1_PHACI</name>
<dbReference type="AlphaFoldDB" id="A0A6P5LLR1"/>
<comment type="subcellular location">
    <subcellularLocation>
        <location evidence="1">Secreted</location>
    </subcellularLocation>
</comment>
<evidence type="ECO:0000259" key="6">
    <source>
        <dbReference type="PROSITE" id="PS50041"/>
    </source>
</evidence>
<dbReference type="GO" id="GO:0030246">
    <property type="term" value="F:carbohydrate binding"/>
    <property type="evidence" value="ECO:0007669"/>
    <property type="project" value="UniProtKB-KW"/>
</dbReference>
<evidence type="ECO:0000256" key="3">
    <source>
        <dbReference type="ARBA" id="ARBA00022734"/>
    </source>
</evidence>
<dbReference type="GeneID" id="110218408"/>
<dbReference type="GO" id="GO:0005576">
    <property type="term" value="C:extracellular region"/>
    <property type="evidence" value="ECO:0007669"/>
    <property type="project" value="UniProtKB-SubCell"/>
</dbReference>
<dbReference type="InterPro" id="IPR001304">
    <property type="entry name" value="C-type_lectin-like"/>
</dbReference>
<dbReference type="PROSITE" id="PS00615">
    <property type="entry name" value="C_TYPE_LECTIN_1"/>
    <property type="match status" value="1"/>
</dbReference>
<feature type="signal peptide" evidence="5">
    <location>
        <begin position="1"/>
        <end position="23"/>
    </location>
</feature>
<feature type="chain" id="PRO_5028295623" evidence="5">
    <location>
        <begin position="24"/>
        <end position="168"/>
    </location>
</feature>
<evidence type="ECO:0000313" key="8">
    <source>
        <dbReference type="RefSeq" id="XP_020856776.1"/>
    </source>
</evidence>
<dbReference type="PROSITE" id="PS50041">
    <property type="entry name" value="C_TYPE_LECTIN_2"/>
    <property type="match status" value="1"/>
</dbReference>
<evidence type="ECO:0000256" key="1">
    <source>
        <dbReference type="ARBA" id="ARBA00004613"/>
    </source>
</evidence>
<evidence type="ECO:0000256" key="5">
    <source>
        <dbReference type="SAM" id="SignalP"/>
    </source>
</evidence>
<dbReference type="InterPro" id="IPR050111">
    <property type="entry name" value="C-type_lectin/snaclec_domain"/>
</dbReference>
<keyword evidence="7" id="KW-1185">Reference proteome</keyword>
<dbReference type="RefSeq" id="XP_020856776.1">
    <property type="nucleotide sequence ID" value="XM_021001117.1"/>
</dbReference>
<dbReference type="InParanoid" id="A0A6P5LLR1"/>
<dbReference type="SUPFAM" id="SSF56436">
    <property type="entry name" value="C-type lectin-like"/>
    <property type="match status" value="1"/>
</dbReference>
<dbReference type="FunCoup" id="A0A6P5LLR1">
    <property type="interactions" value="24"/>
</dbReference>